<comment type="catalytic activity">
    <reaction evidence="16">
        <text>(2E)-dodecenoyl-CoA + NADPH + H(+) = dodecanoyl-CoA + NADP(+)</text>
        <dbReference type="Rhea" id="RHEA:44964"/>
        <dbReference type="ChEBI" id="CHEBI:15378"/>
        <dbReference type="ChEBI" id="CHEBI:57330"/>
        <dbReference type="ChEBI" id="CHEBI:57375"/>
        <dbReference type="ChEBI" id="CHEBI:57783"/>
        <dbReference type="ChEBI" id="CHEBI:58349"/>
    </reaction>
    <physiologicalReaction direction="left-to-right" evidence="16">
        <dbReference type="Rhea" id="RHEA:44965"/>
    </physiologicalReaction>
</comment>
<proteinExistence type="inferred from homology"/>
<evidence type="ECO:0000256" key="21">
    <source>
        <dbReference type="ARBA" id="ARBA00049559"/>
    </source>
</evidence>
<evidence type="ECO:0000256" key="4">
    <source>
        <dbReference type="ARBA" id="ARBA00022516"/>
    </source>
</evidence>
<gene>
    <name evidence="23" type="ORF">MNKW57_24260</name>
</gene>
<evidence type="ECO:0000256" key="16">
    <source>
        <dbReference type="ARBA" id="ARBA00047570"/>
    </source>
</evidence>
<keyword evidence="7" id="KW-0521">NADP</keyword>
<evidence type="ECO:0000256" key="14">
    <source>
        <dbReference type="ARBA" id="ARBA00038849"/>
    </source>
</evidence>
<comment type="subcellular location">
    <subcellularLocation>
        <location evidence="1">Peroxisome</location>
    </subcellularLocation>
</comment>
<evidence type="ECO:0000256" key="9">
    <source>
        <dbReference type="ARBA" id="ARBA00023098"/>
    </source>
</evidence>
<evidence type="ECO:0000313" key="24">
    <source>
        <dbReference type="Proteomes" id="UP001224392"/>
    </source>
</evidence>
<comment type="catalytic activity">
    <reaction evidence="20">
        <text>(2E)-decenoyl-CoA + NADPH + H(+) = decanoyl-CoA + NADP(+)</text>
        <dbReference type="Rhea" id="RHEA:44960"/>
        <dbReference type="ChEBI" id="CHEBI:15378"/>
        <dbReference type="ChEBI" id="CHEBI:57783"/>
        <dbReference type="ChEBI" id="CHEBI:58349"/>
        <dbReference type="ChEBI" id="CHEBI:61406"/>
        <dbReference type="ChEBI" id="CHEBI:61430"/>
    </reaction>
    <physiologicalReaction direction="left-to-right" evidence="20">
        <dbReference type="Rhea" id="RHEA:44961"/>
    </physiologicalReaction>
</comment>
<evidence type="ECO:0000256" key="8">
    <source>
        <dbReference type="ARBA" id="ARBA00023002"/>
    </source>
</evidence>
<dbReference type="Gene3D" id="3.40.50.720">
    <property type="entry name" value="NAD(P)-binding Rossmann-like Domain"/>
    <property type="match status" value="1"/>
</dbReference>
<dbReference type="SUPFAM" id="SSF51735">
    <property type="entry name" value="NAD(P)-binding Rossmann-fold domains"/>
    <property type="match status" value="1"/>
</dbReference>
<dbReference type="SMART" id="SM00822">
    <property type="entry name" value="PKS_KR"/>
    <property type="match status" value="1"/>
</dbReference>
<dbReference type="EC" id="1.3.1.38" evidence="14"/>
<keyword evidence="8" id="KW-0560">Oxidoreductase</keyword>
<dbReference type="PANTHER" id="PTHR24317">
    <property type="entry name" value="PEROXISOMAL TRANS-2-ENOYL-COA REDUCTASE"/>
    <property type="match status" value="1"/>
</dbReference>
<comment type="subunit">
    <text evidence="13">Interacts with PEX5, probably required to target it into peroxisomes.</text>
</comment>
<comment type="catalytic activity">
    <reaction evidence="17">
        <text>(2E)-tetradecenoyl-CoA + NADPH + H(+) = tetradecanoyl-CoA + NADP(+)</text>
        <dbReference type="Rhea" id="RHEA:44968"/>
        <dbReference type="ChEBI" id="CHEBI:15378"/>
        <dbReference type="ChEBI" id="CHEBI:57385"/>
        <dbReference type="ChEBI" id="CHEBI:57783"/>
        <dbReference type="ChEBI" id="CHEBI:58349"/>
        <dbReference type="ChEBI" id="CHEBI:61405"/>
    </reaction>
    <physiologicalReaction direction="left-to-right" evidence="17">
        <dbReference type="Rhea" id="RHEA:44969"/>
    </physiologicalReaction>
</comment>
<evidence type="ECO:0000256" key="6">
    <source>
        <dbReference type="ARBA" id="ARBA00022832"/>
    </source>
</evidence>
<dbReference type="Pfam" id="PF13561">
    <property type="entry name" value="adh_short_C2"/>
    <property type="match status" value="1"/>
</dbReference>
<evidence type="ECO:0000256" key="13">
    <source>
        <dbReference type="ARBA" id="ARBA00038622"/>
    </source>
</evidence>
<accession>A0ABQ6M165</accession>
<evidence type="ECO:0000256" key="17">
    <source>
        <dbReference type="ARBA" id="ARBA00048686"/>
    </source>
</evidence>
<evidence type="ECO:0000256" key="5">
    <source>
        <dbReference type="ARBA" id="ARBA00022553"/>
    </source>
</evidence>
<comment type="similarity">
    <text evidence="3">Belongs to the short-chain dehydrogenases/reductases (SDR) family.</text>
</comment>
<evidence type="ECO:0000256" key="12">
    <source>
        <dbReference type="ARBA" id="ARBA00037124"/>
    </source>
</evidence>
<keyword evidence="5" id="KW-0597">Phosphoprotein</keyword>
<organism evidence="23 24">
    <name type="scientific">Biformimicrobium ophioploci</name>
    <dbReference type="NCBI Taxonomy" id="3036711"/>
    <lineage>
        <taxon>Bacteria</taxon>
        <taxon>Pseudomonadati</taxon>
        <taxon>Pseudomonadota</taxon>
        <taxon>Gammaproteobacteria</taxon>
        <taxon>Cellvibrionales</taxon>
        <taxon>Microbulbiferaceae</taxon>
        <taxon>Biformimicrobium</taxon>
    </lineage>
</organism>
<protein>
    <recommendedName>
        <fullName evidence="15">Peroxisomal trans-2-enoyl-CoA reductase</fullName>
        <ecNumber evidence="14">1.3.1.38</ecNumber>
    </recommendedName>
</protein>
<keyword evidence="24" id="KW-1185">Reference proteome</keyword>
<dbReference type="InterPro" id="IPR057326">
    <property type="entry name" value="KR_dom"/>
</dbReference>
<dbReference type="InterPro" id="IPR002347">
    <property type="entry name" value="SDR_fam"/>
</dbReference>
<dbReference type="InterPro" id="IPR036291">
    <property type="entry name" value="NAD(P)-bd_dom_sf"/>
</dbReference>
<evidence type="ECO:0000256" key="10">
    <source>
        <dbReference type="ARBA" id="ARBA00023140"/>
    </source>
</evidence>
<evidence type="ECO:0000256" key="2">
    <source>
        <dbReference type="ARBA" id="ARBA00005189"/>
    </source>
</evidence>
<evidence type="ECO:0000313" key="23">
    <source>
        <dbReference type="EMBL" id="GMG88105.1"/>
    </source>
</evidence>
<keyword evidence="11" id="KW-0275">Fatty acid biosynthesis</keyword>
<name>A0ABQ6M165_9GAMM</name>
<keyword evidence="4" id="KW-0444">Lipid biosynthesis</keyword>
<dbReference type="PANTHER" id="PTHR24317:SF7">
    <property type="entry name" value="PEROXISOMAL TRANS-2-ENOYL-COA REDUCTASE"/>
    <property type="match status" value="1"/>
</dbReference>
<evidence type="ECO:0000256" key="18">
    <source>
        <dbReference type="ARBA" id="ARBA00049108"/>
    </source>
</evidence>
<comment type="catalytic activity">
    <reaction evidence="19">
        <text>a (2E)-enoyl-CoA + NADPH + H(+) = a 2,3-saturated acyl-CoA + NADP(+)</text>
        <dbReference type="Rhea" id="RHEA:33763"/>
        <dbReference type="ChEBI" id="CHEBI:15378"/>
        <dbReference type="ChEBI" id="CHEBI:57783"/>
        <dbReference type="ChEBI" id="CHEBI:58349"/>
        <dbReference type="ChEBI" id="CHEBI:58856"/>
        <dbReference type="ChEBI" id="CHEBI:65111"/>
        <dbReference type="EC" id="1.3.1.38"/>
    </reaction>
    <physiologicalReaction direction="left-to-right" evidence="19">
        <dbReference type="Rhea" id="RHEA:33764"/>
    </physiologicalReaction>
</comment>
<dbReference type="InterPro" id="IPR052388">
    <property type="entry name" value="Peroxisomal_t2-enoyl-CoA_red"/>
</dbReference>
<evidence type="ECO:0000259" key="22">
    <source>
        <dbReference type="SMART" id="SM00822"/>
    </source>
</evidence>
<dbReference type="PRINTS" id="PR00081">
    <property type="entry name" value="GDHRDH"/>
</dbReference>
<evidence type="ECO:0000256" key="7">
    <source>
        <dbReference type="ARBA" id="ARBA00022857"/>
    </source>
</evidence>
<dbReference type="Proteomes" id="UP001224392">
    <property type="component" value="Unassembled WGS sequence"/>
</dbReference>
<comment type="caution">
    <text evidence="23">The sequence shown here is derived from an EMBL/GenBank/DDBJ whole genome shotgun (WGS) entry which is preliminary data.</text>
</comment>
<comment type="catalytic activity">
    <reaction evidence="21">
        <text>(2E)-octenoyl-CoA + NADPH + H(+) = octanoyl-CoA + NADP(+)</text>
        <dbReference type="Rhea" id="RHEA:44952"/>
        <dbReference type="ChEBI" id="CHEBI:15378"/>
        <dbReference type="ChEBI" id="CHEBI:57386"/>
        <dbReference type="ChEBI" id="CHEBI:57783"/>
        <dbReference type="ChEBI" id="CHEBI:58349"/>
        <dbReference type="ChEBI" id="CHEBI:62242"/>
    </reaction>
    <physiologicalReaction direction="left-to-right" evidence="21">
        <dbReference type="Rhea" id="RHEA:44953"/>
    </physiologicalReaction>
</comment>
<keyword evidence="10" id="KW-0576">Peroxisome</keyword>
<evidence type="ECO:0000256" key="11">
    <source>
        <dbReference type="ARBA" id="ARBA00023160"/>
    </source>
</evidence>
<reference evidence="23 24" key="1">
    <citation type="submission" date="2023-04" db="EMBL/GenBank/DDBJ databases">
        <title>Marinobulbifer ophiurae gen. nov., sp. Nov., isolate from tissue of brittle star Ophioplocus japonicus.</title>
        <authorList>
            <person name="Kawano K."/>
            <person name="Sawayama S."/>
            <person name="Nakagawa S."/>
        </authorList>
    </citation>
    <scope>NUCLEOTIDE SEQUENCE [LARGE SCALE GENOMIC DNA]</scope>
    <source>
        <strain evidence="23 24">NKW57</strain>
    </source>
</reference>
<evidence type="ECO:0000256" key="3">
    <source>
        <dbReference type="ARBA" id="ARBA00006484"/>
    </source>
</evidence>
<comment type="catalytic activity">
    <reaction evidence="18">
        <text>(2E)-hexenoyl-CoA + NADPH + H(+) = hexanoyl-CoA + NADP(+)</text>
        <dbReference type="Rhea" id="RHEA:44956"/>
        <dbReference type="ChEBI" id="CHEBI:15378"/>
        <dbReference type="ChEBI" id="CHEBI:57783"/>
        <dbReference type="ChEBI" id="CHEBI:58349"/>
        <dbReference type="ChEBI" id="CHEBI:62077"/>
        <dbReference type="ChEBI" id="CHEBI:62620"/>
    </reaction>
    <physiologicalReaction direction="left-to-right" evidence="18">
        <dbReference type="Rhea" id="RHEA:44957"/>
    </physiologicalReaction>
</comment>
<evidence type="ECO:0000256" key="20">
    <source>
        <dbReference type="ARBA" id="ARBA00049386"/>
    </source>
</evidence>
<dbReference type="EMBL" id="BSYJ01000005">
    <property type="protein sequence ID" value="GMG88105.1"/>
    <property type="molecule type" value="Genomic_DNA"/>
</dbReference>
<sequence>MGYQSQLRKDSFLDQVIIVTGGGSGIGRCIAHELSGLGARVALVGRKAEKLEQVRQEIQEDGGQASCHIGDIRDEDRVKQLISEVLECYDRIDGLVNNAGGQFPAPLELTSAKGFEAVVRSNLVGGFLMAREAFIQAMKDNGGSIVNISADNVGGMPSMGHSGAARAGMENFTQTAAIEWAPHAVRVNAVAPGYILSSGFDTYDPEFLKALLPGFKETIPLYRLGEEAEVSAAVCFLLSPAAAYITGQTLRVDGGSSLNVASPAWRVGPAIRRNTFNGFHRSKRPEAVAELEAEGKL</sequence>
<evidence type="ECO:0000256" key="15">
    <source>
        <dbReference type="ARBA" id="ARBA00041063"/>
    </source>
</evidence>
<evidence type="ECO:0000256" key="1">
    <source>
        <dbReference type="ARBA" id="ARBA00004275"/>
    </source>
</evidence>
<keyword evidence="6" id="KW-0276">Fatty acid metabolism</keyword>
<comment type="pathway">
    <text evidence="2">Lipid metabolism.</text>
</comment>
<comment type="function">
    <text evidence="12">Participates in chain elongation of fatty acids. Catalyzes the reduction of trans-2-enoyl-CoAs of varying chain lengths from 6:1 to 16:1, having maximum activity with 10:1 CoA. Has no 2,4-dienoyl-CoA reductase activity.</text>
</comment>
<evidence type="ECO:0000256" key="19">
    <source>
        <dbReference type="ARBA" id="ARBA00049251"/>
    </source>
</evidence>
<dbReference type="RefSeq" id="WP_285764719.1">
    <property type="nucleotide sequence ID" value="NZ_BSYJ01000005.1"/>
</dbReference>
<dbReference type="PRINTS" id="PR00080">
    <property type="entry name" value="SDRFAMILY"/>
</dbReference>
<feature type="domain" description="Ketoreductase" evidence="22">
    <location>
        <begin position="15"/>
        <end position="193"/>
    </location>
</feature>
<keyword evidence="9" id="KW-0443">Lipid metabolism</keyword>